<name>A0A2S7J0V4_9HYPH</name>
<keyword evidence="2" id="KW-1185">Reference proteome</keyword>
<dbReference type="Pfam" id="PF05591">
    <property type="entry name" value="T6SS_VipA"/>
    <property type="match status" value="1"/>
</dbReference>
<accession>A0A2S7J0V4</accession>
<dbReference type="PANTHER" id="PTHR35850:SF1">
    <property type="entry name" value="TYPE VI SECRETION SYSTEM SHEATH PROTEIN TSSB1"/>
    <property type="match status" value="1"/>
</dbReference>
<evidence type="ECO:0000313" key="1">
    <source>
        <dbReference type="EMBL" id="PQA73887.1"/>
    </source>
</evidence>
<dbReference type="OrthoDB" id="9789942at2"/>
<dbReference type="InterPro" id="IPR008312">
    <property type="entry name" value="T6SS_TssB1"/>
</dbReference>
<evidence type="ECO:0000313" key="2">
    <source>
        <dbReference type="Proteomes" id="UP000238493"/>
    </source>
</evidence>
<dbReference type="RefSeq" id="WP_104755298.1">
    <property type="nucleotide sequence ID" value="NZ_JBHEEO010000031.1"/>
</dbReference>
<dbReference type="PANTHER" id="PTHR35850">
    <property type="entry name" value="CYTOPLASMIC PROTEIN-RELATED"/>
    <property type="match status" value="1"/>
</dbReference>
<organism evidence="1 2">
    <name type="scientific">Brucella oryzae</name>
    <dbReference type="NCBI Taxonomy" id="335286"/>
    <lineage>
        <taxon>Bacteria</taxon>
        <taxon>Pseudomonadati</taxon>
        <taxon>Pseudomonadota</taxon>
        <taxon>Alphaproteobacteria</taxon>
        <taxon>Hyphomicrobiales</taxon>
        <taxon>Brucellaceae</taxon>
        <taxon>Brucella/Ochrobactrum group</taxon>
        <taxon>Brucella</taxon>
    </lineage>
</organism>
<comment type="caution">
    <text evidence="1">The sequence shown here is derived from an EMBL/GenBank/DDBJ whole genome shotgun (WGS) entry which is preliminary data.</text>
</comment>
<dbReference type="EMBL" id="PTRC01000014">
    <property type="protein sequence ID" value="PQA73887.1"/>
    <property type="molecule type" value="Genomic_DNA"/>
</dbReference>
<dbReference type="AlphaFoldDB" id="A0A2S7J0V4"/>
<dbReference type="PIRSF" id="PIRSF028301">
    <property type="entry name" value="UCP028301"/>
    <property type="match status" value="1"/>
</dbReference>
<sequence length="181" mass="20445">MNSTYDKIDRVRKPRVHIKYEIETEGASVEKELPFVVGVLGDFSGNAGDRSKPFNERKFIQIDRDNFDDVMRNIAPAVSMRVPNMLEDTGTDLPVTLHFEKMSDFEPAAIVEQVPELKRLLEIRNILRDLMSKADLSMDLESMLENILQNKVDLEKLIAELGDAQPAGQTTAQIASDENPQ</sequence>
<gene>
    <name evidence="1" type="primary">tssB</name>
    <name evidence="1" type="ORF">C3731_08700</name>
</gene>
<dbReference type="Proteomes" id="UP000238493">
    <property type="component" value="Unassembled WGS sequence"/>
</dbReference>
<proteinExistence type="predicted"/>
<dbReference type="NCBIfam" id="TIGR03358">
    <property type="entry name" value="VI_chp_5"/>
    <property type="match status" value="1"/>
</dbReference>
<reference evidence="1 2" key="1">
    <citation type="submission" date="2018-02" db="EMBL/GenBank/DDBJ databases">
        <title>Draft genome sequence of Ochrobactrum oryzae found in Brazil.</title>
        <authorList>
            <person name="Cerdeira L."/>
            <person name="Andrade F."/>
            <person name="Zacariotto T."/>
            <person name="Barbosa B."/>
            <person name="Santos S."/>
            <person name="Cassetari V."/>
            <person name="Lincopan N."/>
        </authorList>
    </citation>
    <scope>NUCLEOTIDE SEQUENCE [LARGE SCALE GENOMIC DNA]</scope>
    <source>
        <strain evidence="1 2">OA447</strain>
    </source>
</reference>
<protein>
    <submittedName>
        <fullName evidence="1">Type VI secretion system contractile sheath small subunit</fullName>
    </submittedName>
</protein>